<dbReference type="InterPro" id="IPR001680">
    <property type="entry name" value="WD40_rpt"/>
</dbReference>
<dbReference type="InterPro" id="IPR029000">
    <property type="entry name" value="Cyclophilin-like_dom_sf"/>
</dbReference>
<dbReference type="AlphaFoldDB" id="A0A2V0PM29"/>
<dbReference type="InterPro" id="IPR020892">
    <property type="entry name" value="Cyclophilin-type_PPIase_CS"/>
</dbReference>
<keyword evidence="5" id="KW-0697">Rotamase</keyword>
<dbReference type="PANTHER" id="PTHR45625">
    <property type="entry name" value="PEPTIDYL-PROLYL CIS-TRANS ISOMERASE-RELATED"/>
    <property type="match status" value="1"/>
</dbReference>
<evidence type="ECO:0000256" key="8">
    <source>
        <dbReference type="SAM" id="MobiDB-lite"/>
    </source>
</evidence>
<dbReference type="GO" id="GO:0003755">
    <property type="term" value="F:peptidyl-prolyl cis-trans isomerase activity"/>
    <property type="evidence" value="ECO:0007669"/>
    <property type="project" value="UniProtKB-KW"/>
</dbReference>
<dbReference type="STRING" id="307507.A0A2V0PM29"/>
<dbReference type="InterPro" id="IPR036322">
    <property type="entry name" value="WD40_repeat_dom_sf"/>
</dbReference>
<feature type="domain" description="PPIase cyclophilin-type" evidence="9">
    <location>
        <begin position="480"/>
        <end position="623"/>
    </location>
</feature>
<sequence>MDTAKRAAEDLPEGEEAEAGPPRPPADEDEEADVGPAPPKPKKRKVLQFEQQYLEALPCAQMYEKSYMHRDTVSHVVATSSDFIITGSIDGHLKFWKKQEGGIEFVKHYRAHLGSVDGLAASDDGALCASVSRDGTVKVFDVLTFDMIVMMKLPYVPGVVEWLVKPGDARSRLAISDLNSPAIHVYDVRSGSDDPVGSVTSHAAPVTAMRYCPAADIAVSTDQKGFIEYWAGTTLKQPPPGALSFSFKLDTDLFVLAQSKTHARSLDVSRDGAQFAAFCADGRVRVWRLRTGKLSRIYDESLEAAHELQKSGPEALQLEDIDFGRRYALEKEMRAQGDAVPAPSVIFDESGNFLLYPTLLGVKAVNLVTNGVARLLGKVENSERFLKLALYQGVPKKVKARAHSADVKLPTRDPTLVATAYRKQRLYLFTRREPADAEDAAAGRDVFNEKPNAEELLAGDGAGGAASSLPRGAVLRTTKGDVTLRLFPDECPRTVENFTTHARNGYYDGVIFHRIIKGFMLQTGDPLGDGTGGESIWGGEFEDEIHKTLRHDRPGILSMANAGPNTNGSQFFITTVPTPWLDGKHTVFGRVAKGRDVVGAIEKAKTGRGDKPVDDIKIINIDLVDSVEEGG</sequence>
<dbReference type="InterPro" id="IPR002130">
    <property type="entry name" value="Cyclophilin-type_PPIase_dom"/>
</dbReference>
<evidence type="ECO:0000256" key="3">
    <source>
        <dbReference type="ARBA" id="ARBA00022574"/>
    </source>
</evidence>
<keyword evidence="3 7" id="KW-0853">WD repeat</keyword>
<evidence type="ECO:0000256" key="4">
    <source>
        <dbReference type="ARBA" id="ARBA00022737"/>
    </source>
</evidence>
<keyword evidence="11" id="KW-1185">Reference proteome</keyword>
<evidence type="ECO:0000256" key="1">
    <source>
        <dbReference type="ARBA" id="ARBA00000971"/>
    </source>
</evidence>
<comment type="caution">
    <text evidence="10">The sequence shown here is derived from an EMBL/GenBank/DDBJ whole genome shotgun (WGS) entry which is preliminary data.</text>
</comment>
<reference evidence="10 11" key="1">
    <citation type="journal article" date="2018" name="Sci. Rep.">
        <title>Raphidocelis subcapitata (=Pseudokirchneriella subcapitata) provides an insight into genome evolution and environmental adaptations in the Sphaeropleales.</title>
        <authorList>
            <person name="Suzuki S."/>
            <person name="Yamaguchi H."/>
            <person name="Nakajima N."/>
            <person name="Kawachi M."/>
        </authorList>
    </citation>
    <scope>NUCLEOTIDE SEQUENCE [LARGE SCALE GENOMIC DNA]</scope>
    <source>
        <strain evidence="10 11">NIES-35</strain>
    </source>
</reference>
<dbReference type="InterPro" id="IPR015943">
    <property type="entry name" value="WD40/YVTN_repeat-like_dom_sf"/>
</dbReference>
<feature type="repeat" description="WD" evidence="7">
    <location>
        <begin position="109"/>
        <end position="150"/>
    </location>
</feature>
<organism evidence="10 11">
    <name type="scientific">Raphidocelis subcapitata</name>
    <dbReference type="NCBI Taxonomy" id="307507"/>
    <lineage>
        <taxon>Eukaryota</taxon>
        <taxon>Viridiplantae</taxon>
        <taxon>Chlorophyta</taxon>
        <taxon>core chlorophytes</taxon>
        <taxon>Chlorophyceae</taxon>
        <taxon>CS clade</taxon>
        <taxon>Sphaeropleales</taxon>
        <taxon>Selenastraceae</taxon>
        <taxon>Raphidocelis</taxon>
    </lineage>
</organism>
<keyword evidence="4" id="KW-0677">Repeat</keyword>
<dbReference type="FunCoup" id="A0A2V0PM29">
    <property type="interactions" value="2141"/>
</dbReference>
<dbReference type="SUPFAM" id="SSF50978">
    <property type="entry name" value="WD40 repeat-like"/>
    <property type="match status" value="1"/>
</dbReference>
<accession>A0A2V0PM29</accession>
<evidence type="ECO:0000313" key="10">
    <source>
        <dbReference type="EMBL" id="GBF99133.1"/>
    </source>
</evidence>
<dbReference type="SMART" id="SM00320">
    <property type="entry name" value="WD40"/>
    <property type="match status" value="4"/>
</dbReference>
<dbReference type="FunFam" id="2.40.100.10:FF:000003">
    <property type="entry name" value="Peptidylprolyl isomerase domain and WD repeat-containing 1"/>
    <property type="match status" value="1"/>
</dbReference>
<evidence type="ECO:0000259" key="9">
    <source>
        <dbReference type="PROSITE" id="PS50072"/>
    </source>
</evidence>
<dbReference type="SUPFAM" id="SSF50891">
    <property type="entry name" value="Cyclophilin-like"/>
    <property type="match status" value="1"/>
</dbReference>
<comment type="catalytic activity">
    <reaction evidence="1">
        <text>[protein]-peptidylproline (omega=180) = [protein]-peptidylproline (omega=0)</text>
        <dbReference type="Rhea" id="RHEA:16237"/>
        <dbReference type="Rhea" id="RHEA-COMP:10747"/>
        <dbReference type="Rhea" id="RHEA-COMP:10748"/>
        <dbReference type="ChEBI" id="CHEBI:83833"/>
        <dbReference type="ChEBI" id="CHEBI:83834"/>
        <dbReference type="EC" id="5.2.1.8"/>
    </reaction>
</comment>
<dbReference type="Gene3D" id="2.130.10.10">
    <property type="entry name" value="YVTN repeat-like/Quinoprotein amine dehydrogenase"/>
    <property type="match status" value="1"/>
</dbReference>
<proteinExistence type="predicted"/>
<dbReference type="GO" id="GO:0006457">
    <property type="term" value="P:protein folding"/>
    <property type="evidence" value="ECO:0007669"/>
    <property type="project" value="InterPro"/>
</dbReference>
<evidence type="ECO:0000256" key="2">
    <source>
        <dbReference type="ARBA" id="ARBA00013194"/>
    </source>
</evidence>
<dbReference type="CDD" id="cd01927">
    <property type="entry name" value="cyclophilin_WD40"/>
    <property type="match status" value="1"/>
</dbReference>
<dbReference type="InParanoid" id="A0A2V0PM29"/>
<dbReference type="PROSITE" id="PS50082">
    <property type="entry name" value="WD_REPEATS_2"/>
    <property type="match status" value="2"/>
</dbReference>
<keyword evidence="6 10" id="KW-0413">Isomerase</keyword>
<dbReference type="Gene3D" id="2.40.100.10">
    <property type="entry name" value="Cyclophilin-like"/>
    <property type="match status" value="1"/>
</dbReference>
<evidence type="ECO:0000313" key="11">
    <source>
        <dbReference type="Proteomes" id="UP000247498"/>
    </source>
</evidence>
<dbReference type="PANTHER" id="PTHR45625:SF4">
    <property type="entry name" value="PEPTIDYLPROLYL ISOMERASE DOMAIN AND WD REPEAT-CONTAINING PROTEIN 1"/>
    <property type="match status" value="1"/>
</dbReference>
<dbReference type="GO" id="GO:0005634">
    <property type="term" value="C:nucleus"/>
    <property type="evidence" value="ECO:0007669"/>
    <property type="project" value="UniProtKB-ARBA"/>
</dbReference>
<dbReference type="Proteomes" id="UP000247498">
    <property type="component" value="Unassembled WGS sequence"/>
</dbReference>
<dbReference type="OrthoDB" id="10264753at2759"/>
<dbReference type="InterPro" id="IPR044666">
    <property type="entry name" value="Cyclophilin_A-like"/>
</dbReference>
<evidence type="ECO:0000256" key="7">
    <source>
        <dbReference type="PROSITE-ProRule" id="PRU00221"/>
    </source>
</evidence>
<dbReference type="EC" id="5.2.1.8" evidence="2"/>
<dbReference type="PROSITE" id="PS00170">
    <property type="entry name" value="CSA_PPIASE_1"/>
    <property type="match status" value="1"/>
</dbReference>
<evidence type="ECO:0000256" key="5">
    <source>
        <dbReference type="ARBA" id="ARBA00023110"/>
    </source>
</evidence>
<dbReference type="Pfam" id="PF00160">
    <property type="entry name" value="Pro_isomerase"/>
    <property type="match status" value="1"/>
</dbReference>
<dbReference type="PRINTS" id="PR00153">
    <property type="entry name" value="CSAPPISMRASE"/>
</dbReference>
<dbReference type="EMBL" id="BDRX01000146">
    <property type="protein sequence ID" value="GBF99133.1"/>
    <property type="molecule type" value="Genomic_DNA"/>
</dbReference>
<dbReference type="Pfam" id="PF00400">
    <property type="entry name" value="WD40"/>
    <property type="match status" value="3"/>
</dbReference>
<feature type="region of interest" description="Disordered" evidence="8">
    <location>
        <begin position="1"/>
        <end position="44"/>
    </location>
</feature>
<evidence type="ECO:0000256" key="6">
    <source>
        <dbReference type="ARBA" id="ARBA00023235"/>
    </source>
</evidence>
<protein>
    <recommendedName>
        <fullName evidence="2">peptidylprolyl isomerase</fullName>
        <ecNumber evidence="2">5.2.1.8</ecNumber>
    </recommendedName>
</protein>
<gene>
    <name evidence="10" type="ORF">Rsub_12025</name>
</gene>
<name>A0A2V0PM29_9CHLO</name>
<feature type="repeat" description="WD" evidence="7">
    <location>
        <begin position="256"/>
        <end position="297"/>
    </location>
</feature>
<dbReference type="PROSITE" id="PS50072">
    <property type="entry name" value="CSA_PPIASE_2"/>
    <property type="match status" value="1"/>
</dbReference>